<organism evidence="1 2">
    <name type="scientific">Puia dinghuensis</name>
    <dbReference type="NCBI Taxonomy" id="1792502"/>
    <lineage>
        <taxon>Bacteria</taxon>
        <taxon>Pseudomonadati</taxon>
        <taxon>Bacteroidota</taxon>
        <taxon>Chitinophagia</taxon>
        <taxon>Chitinophagales</taxon>
        <taxon>Chitinophagaceae</taxon>
        <taxon>Puia</taxon>
    </lineage>
</organism>
<proteinExistence type="predicted"/>
<dbReference type="Proteomes" id="UP000607559">
    <property type="component" value="Unassembled WGS sequence"/>
</dbReference>
<protein>
    <submittedName>
        <fullName evidence="1">Protease synthase and sporulation protein PAI 2</fullName>
    </submittedName>
</protein>
<dbReference type="PANTHER" id="PTHR35802">
    <property type="entry name" value="PROTEASE SYNTHASE AND SPORULATION PROTEIN PAI 2"/>
    <property type="match status" value="1"/>
</dbReference>
<dbReference type="EMBL" id="BMJC01000006">
    <property type="protein sequence ID" value="GGB21626.1"/>
    <property type="molecule type" value="Genomic_DNA"/>
</dbReference>
<dbReference type="AlphaFoldDB" id="A0A8J2XW55"/>
<dbReference type="RefSeq" id="WP_188937292.1">
    <property type="nucleotide sequence ID" value="NZ_BMJC01000006.1"/>
</dbReference>
<dbReference type="PIRSF" id="PIRSF010372">
    <property type="entry name" value="PaiB"/>
    <property type="match status" value="1"/>
</dbReference>
<reference evidence="1" key="2">
    <citation type="submission" date="2020-09" db="EMBL/GenBank/DDBJ databases">
        <authorList>
            <person name="Sun Q."/>
            <person name="Zhou Y."/>
        </authorList>
    </citation>
    <scope>NUCLEOTIDE SEQUENCE</scope>
    <source>
        <strain evidence="1">CGMCC 1.15448</strain>
    </source>
</reference>
<evidence type="ECO:0000313" key="2">
    <source>
        <dbReference type="Proteomes" id="UP000607559"/>
    </source>
</evidence>
<dbReference type="GO" id="GO:0006508">
    <property type="term" value="P:proteolysis"/>
    <property type="evidence" value="ECO:0007669"/>
    <property type="project" value="UniProtKB-KW"/>
</dbReference>
<dbReference type="Pfam" id="PF04299">
    <property type="entry name" value="FMN_bind_2"/>
    <property type="match status" value="1"/>
</dbReference>
<dbReference type="InterPro" id="IPR007396">
    <property type="entry name" value="TR_PAI2-type"/>
</dbReference>
<reference evidence="1" key="1">
    <citation type="journal article" date="2014" name="Int. J. Syst. Evol. Microbiol.">
        <title>Complete genome sequence of Corynebacterium casei LMG S-19264T (=DSM 44701T), isolated from a smear-ripened cheese.</title>
        <authorList>
            <consortium name="US DOE Joint Genome Institute (JGI-PGF)"/>
            <person name="Walter F."/>
            <person name="Albersmeier A."/>
            <person name="Kalinowski J."/>
            <person name="Ruckert C."/>
        </authorList>
    </citation>
    <scope>NUCLEOTIDE SEQUENCE</scope>
    <source>
        <strain evidence="1">CGMCC 1.15448</strain>
    </source>
</reference>
<sequence>MYIPRRFEEKDKSTIYDFIRANSFAILVSIQEGRPIGTHIPLHLETGADGKDFLTGHISIGNEQKHTLTEGARVLAIFAGPHAYVSPRWYTQINVPTWNYIAVHIYGTVTIMEGEELRTALSRLVDTYEQHLPHPMRIDDIPEKMLHDNLRGIIGFRIAIDEIQAAYKLSQNRDEQSYHQVIDHLSQGDETARAVAAEMKKRR</sequence>
<evidence type="ECO:0000313" key="1">
    <source>
        <dbReference type="EMBL" id="GGB21626.1"/>
    </source>
</evidence>
<dbReference type="InterPro" id="IPR012349">
    <property type="entry name" value="Split_barrel_FMN-bd"/>
</dbReference>
<keyword evidence="2" id="KW-1185">Reference proteome</keyword>
<name>A0A8J2XW55_9BACT</name>
<keyword evidence="1" id="KW-0378">Hydrolase</keyword>
<dbReference type="PANTHER" id="PTHR35802:SF1">
    <property type="entry name" value="PROTEASE SYNTHASE AND SPORULATION PROTEIN PAI 2"/>
    <property type="match status" value="1"/>
</dbReference>
<accession>A0A8J2XW55</accession>
<gene>
    <name evidence="1" type="primary">paiB</name>
    <name evidence="1" type="ORF">GCM10011511_51810</name>
</gene>
<dbReference type="SUPFAM" id="SSF50475">
    <property type="entry name" value="FMN-binding split barrel"/>
    <property type="match status" value="1"/>
</dbReference>
<keyword evidence="1" id="KW-0645">Protease</keyword>
<dbReference type="GO" id="GO:0008233">
    <property type="term" value="F:peptidase activity"/>
    <property type="evidence" value="ECO:0007669"/>
    <property type="project" value="UniProtKB-KW"/>
</dbReference>
<comment type="caution">
    <text evidence="1">The sequence shown here is derived from an EMBL/GenBank/DDBJ whole genome shotgun (WGS) entry which is preliminary data.</text>
</comment>
<dbReference type="Gene3D" id="2.30.110.10">
    <property type="entry name" value="Electron Transport, Fmn-binding Protein, Chain A"/>
    <property type="match status" value="1"/>
</dbReference>